<reference evidence="2 3" key="1">
    <citation type="journal article" date="2021" name="G3 (Bethesda)">
        <title>Improved contiguity of the threespine stickleback genome using long-read sequencing.</title>
        <authorList>
            <person name="Nath S."/>
            <person name="Shaw D.E."/>
            <person name="White M.A."/>
        </authorList>
    </citation>
    <scope>NUCLEOTIDE SEQUENCE [LARGE SCALE GENOMIC DNA]</scope>
    <source>
        <strain evidence="2 3">Lake Benthic</strain>
    </source>
</reference>
<keyword evidence="3" id="KW-1185">Reference proteome</keyword>
<dbReference type="Ensembl" id="ENSGACT00000078184.1">
    <property type="protein sequence ID" value="ENSGACP00000044604.1"/>
    <property type="gene ID" value="ENSGACG00000028800.1"/>
</dbReference>
<dbReference type="GeneTree" id="ENSGT00940000177451"/>
<dbReference type="InterPro" id="IPR011893">
    <property type="entry name" value="Selenoprotein_Rdx-typ"/>
</dbReference>
<dbReference type="NCBIfam" id="TIGR02174">
    <property type="entry name" value="CXXU_selWTH"/>
    <property type="match status" value="1"/>
</dbReference>
<sequence>MRMLRASWEDEAVTSQVASSLCSSLHFAGSFEIELNGQLIFSKIELGGFPHEDDVLDAVNKANDGKPVDKITKSRAPCVIM</sequence>
<reference evidence="2" key="3">
    <citation type="submission" date="2025-09" db="UniProtKB">
        <authorList>
            <consortium name="Ensembl"/>
        </authorList>
    </citation>
    <scope>IDENTIFICATION</scope>
</reference>
<dbReference type="AlphaFoldDB" id="A0AAQ4Q0B3"/>
<name>A0AAQ4Q0B3_GASAC</name>
<dbReference type="Pfam" id="PF10262">
    <property type="entry name" value="Rdx"/>
    <property type="match status" value="1"/>
</dbReference>
<evidence type="ECO:0000313" key="2">
    <source>
        <dbReference type="Ensembl" id="ENSGACP00000044604.1"/>
    </source>
</evidence>
<evidence type="ECO:0000313" key="3">
    <source>
        <dbReference type="Proteomes" id="UP000007635"/>
    </source>
</evidence>
<dbReference type="InterPro" id="IPR036249">
    <property type="entry name" value="Thioredoxin-like_sf"/>
</dbReference>
<keyword evidence="1" id="KW-0676">Redox-active center</keyword>
<evidence type="ECO:0000256" key="1">
    <source>
        <dbReference type="ARBA" id="ARBA00023284"/>
    </source>
</evidence>
<reference evidence="2" key="2">
    <citation type="submission" date="2025-08" db="UniProtKB">
        <authorList>
            <consortium name="Ensembl"/>
        </authorList>
    </citation>
    <scope>IDENTIFICATION</scope>
</reference>
<proteinExistence type="predicted"/>
<dbReference type="Gene3D" id="3.40.30.10">
    <property type="entry name" value="Glutaredoxin"/>
    <property type="match status" value="1"/>
</dbReference>
<organism evidence="2 3">
    <name type="scientific">Gasterosteus aculeatus aculeatus</name>
    <name type="common">three-spined stickleback</name>
    <dbReference type="NCBI Taxonomy" id="481459"/>
    <lineage>
        <taxon>Eukaryota</taxon>
        <taxon>Metazoa</taxon>
        <taxon>Chordata</taxon>
        <taxon>Craniata</taxon>
        <taxon>Vertebrata</taxon>
        <taxon>Euteleostomi</taxon>
        <taxon>Actinopterygii</taxon>
        <taxon>Neopterygii</taxon>
        <taxon>Teleostei</taxon>
        <taxon>Neoteleostei</taxon>
        <taxon>Acanthomorphata</taxon>
        <taxon>Eupercaria</taxon>
        <taxon>Perciformes</taxon>
        <taxon>Cottioidei</taxon>
        <taxon>Gasterosteales</taxon>
        <taxon>Gasterosteidae</taxon>
        <taxon>Gasterosteus</taxon>
    </lineage>
</organism>
<dbReference type="Proteomes" id="UP000007635">
    <property type="component" value="Chromosome XI"/>
</dbReference>
<evidence type="ECO:0008006" key="4">
    <source>
        <dbReference type="Google" id="ProtNLM"/>
    </source>
</evidence>
<accession>A0AAQ4Q0B3</accession>
<dbReference type="SUPFAM" id="SSF52833">
    <property type="entry name" value="Thioredoxin-like"/>
    <property type="match status" value="1"/>
</dbReference>
<protein>
    <recommendedName>
        <fullName evidence="4">Selenoprotein W, 2a</fullName>
    </recommendedName>
</protein>